<evidence type="ECO:0000256" key="2">
    <source>
        <dbReference type="ARBA" id="ARBA00022670"/>
    </source>
</evidence>
<keyword evidence="2 6" id="KW-0645">Protease</keyword>
<dbReference type="PRINTS" id="PR00834">
    <property type="entry name" value="PROTEASES2C"/>
</dbReference>
<dbReference type="EMBL" id="CP020991">
    <property type="protein sequence ID" value="AUO19543.1"/>
    <property type="molecule type" value="Genomic_DNA"/>
</dbReference>
<dbReference type="GeneID" id="98062781"/>
<dbReference type="KEGG" id="mpec:B9O19_01382"/>
<organism evidence="6 7">
    <name type="scientific">Monoglobus pectinilyticus</name>
    <dbReference type="NCBI Taxonomy" id="1981510"/>
    <lineage>
        <taxon>Bacteria</taxon>
        <taxon>Bacillati</taxon>
        <taxon>Bacillota</taxon>
        <taxon>Clostridia</taxon>
        <taxon>Monoglobales</taxon>
        <taxon>Monoglobaceae</taxon>
        <taxon>Monoglobus</taxon>
    </lineage>
</organism>
<evidence type="ECO:0000313" key="6">
    <source>
        <dbReference type="EMBL" id="AUO19543.1"/>
    </source>
</evidence>
<dbReference type="InterPro" id="IPR009003">
    <property type="entry name" value="Peptidase_S1_PA"/>
</dbReference>
<dbReference type="Proteomes" id="UP000235589">
    <property type="component" value="Chromosome"/>
</dbReference>
<feature type="signal peptide" evidence="4">
    <location>
        <begin position="1"/>
        <end position="20"/>
    </location>
</feature>
<dbReference type="Pfam" id="PF17820">
    <property type="entry name" value="PDZ_6"/>
    <property type="match status" value="1"/>
</dbReference>
<dbReference type="GO" id="GO:0004252">
    <property type="term" value="F:serine-type endopeptidase activity"/>
    <property type="evidence" value="ECO:0007669"/>
    <property type="project" value="InterPro"/>
</dbReference>
<evidence type="ECO:0000313" key="7">
    <source>
        <dbReference type="Proteomes" id="UP000235589"/>
    </source>
</evidence>
<keyword evidence="3" id="KW-0378">Hydrolase</keyword>
<dbReference type="OrthoDB" id="9758917at2"/>
<dbReference type="PROSITE" id="PS51257">
    <property type="entry name" value="PROKAR_LIPOPROTEIN"/>
    <property type="match status" value="1"/>
</dbReference>
<reference evidence="6 7" key="1">
    <citation type="submission" date="2017-04" db="EMBL/GenBank/DDBJ databases">
        <title>Monoglobus pectinilyticus 14 draft genome.</title>
        <authorList>
            <person name="Kim C."/>
            <person name="Rosendale D.I."/>
            <person name="Kelly W.J."/>
            <person name="Tannock G.W."/>
            <person name="Patchett M.L."/>
            <person name="Jordens J.Z."/>
        </authorList>
    </citation>
    <scope>NUCLEOTIDE SEQUENCE [LARGE SCALE GENOMIC DNA]</scope>
    <source>
        <strain evidence="6 7">14</strain>
    </source>
</reference>
<evidence type="ECO:0000259" key="5">
    <source>
        <dbReference type="PROSITE" id="PS50106"/>
    </source>
</evidence>
<name>A0A2K9P2R3_9FIRM</name>
<dbReference type="Gene3D" id="2.40.10.10">
    <property type="entry name" value="Trypsin-like serine proteases"/>
    <property type="match status" value="2"/>
</dbReference>
<evidence type="ECO:0000256" key="3">
    <source>
        <dbReference type="ARBA" id="ARBA00022801"/>
    </source>
</evidence>
<dbReference type="InterPro" id="IPR041489">
    <property type="entry name" value="PDZ_6"/>
</dbReference>
<feature type="chain" id="PRO_5038917038" evidence="4">
    <location>
        <begin position="21"/>
        <end position="384"/>
    </location>
</feature>
<accession>A0A2K9P2R3</accession>
<gene>
    <name evidence="6" type="ORF">B9O19_01382</name>
</gene>
<evidence type="ECO:0000256" key="1">
    <source>
        <dbReference type="ARBA" id="ARBA00010541"/>
    </source>
</evidence>
<dbReference type="Gene3D" id="3.30.457.10">
    <property type="entry name" value="Copper amine oxidase-like, N-terminal domain"/>
    <property type="match status" value="1"/>
</dbReference>
<dbReference type="InterPro" id="IPR036582">
    <property type="entry name" value="Mao_N_sf"/>
</dbReference>
<dbReference type="Pfam" id="PF07833">
    <property type="entry name" value="Cu_amine_oxidN1"/>
    <property type="match status" value="1"/>
</dbReference>
<evidence type="ECO:0000256" key="4">
    <source>
        <dbReference type="SAM" id="SignalP"/>
    </source>
</evidence>
<keyword evidence="4" id="KW-0732">Signal</keyword>
<dbReference type="InterPro" id="IPR036034">
    <property type="entry name" value="PDZ_sf"/>
</dbReference>
<dbReference type="SMART" id="SM00228">
    <property type="entry name" value="PDZ"/>
    <property type="match status" value="1"/>
</dbReference>
<dbReference type="SUPFAM" id="SSF50156">
    <property type="entry name" value="PDZ domain-like"/>
    <property type="match status" value="1"/>
</dbReference>
<dbReference type="PANTHER" id="PTHR22939:SF129">
    <property type="entry name" value="SERINE PROTEASE HTRA2, MITOCHONDRIAL"/>
    <property type="match status" value="1"/>
</dbReference>
<dbReference type="InterPro" id="IPR043504">
    <property type="entry name" value="Peptidase_S1_PA_chymotrypsin"/>
</dbReference>
<dbReference type="GO" id="GO:0006508">
    <property type="term" value="P:proteolysis"/>
    <property type="evidence" value="ECO:0007669"/>
    <property type="project" value="UniProtKB-KW"/>
</dbReference>
<protein>
    <submittedName>
        <fullName evidence="6">HtrA protease/chaperone protein</fullName>
    </submittedName>
</protein>
<dbReference type="SUPFAM" id="SSF55383">
    <property type="entry name" value="Copper amine oxidase, domain N"/>
    <property type="match status" value="1"/>
</dbReference>
<dbReference type="InterPro" id="IPR001940">
    <property type="entry name" value="Peptidase_S1C"/>
</dbReference>
<dbReference type="SUPFAM" id="SSF50494">
    <property type="entry name" value="Trypsin-like serine proteases"/>
    <property type="match status" value="1"/>
</dbReference>
<dbReference type="PROSITE" id="PS50106">
    <property type="entry name" value="PDZ"/>
    <property type="match status" value="1"/>
</dbReference>
<dbReference type="AlphaFoldDB" id="A0A2K9P2R3"/>
<feature type="domain" description="PDZ" evidence="5">
    <location>
        <begin position="296"/>
        <end position="347"/>
    </location>
</feature>
<dbReference type="Gene3D" id="2.30.42.10">
    <property type="match status" value="1"/>
</dbReference>
<dbReference type="RefSeq" id="WP_102365743.1">
    <property type="nucleotide sequence ID" value="NZ_CP020991.1"/>
</dbReference>
<proteinExistence type="inferred from homology"/>
<comment type="similarity">
    <text evidence="1">Belongs to the peptidase S1C family.</text>
</comment>
<sequence length="384" mass="40277">MKKRICLAVSAALISSCCIGYSVFSLEKPNIFVNGNQIETDAFIQDGVTYVPLRAVSESLGADVAWNEETQEINISQSQSGADIYSYAINKISPSTVAIVGNYTGNTTATYQDKYAEGIAHGTGVVITSGGEILTNAHVVEDMSSIIVILSNGEGYEGKVKYIDSDLDLAVVKIEKLGLTVAQFADESSIYPGNQVVAVGTPVSMSLRNSVSAGIISGVNRSTSSDYKLIQTDAAINPGNSGGPLVNLNGEVLGICSSGYVGTGIEGLSFAIPISDVKYAINQFQTYGKVKRPSFGGEFQESAAAKYGLPSNEGLTFSGIVPGGAAANAGIQNGDILISVDGVYVNSKIDWNELSKNYLPGSGAGVQVKRGDSFIDTYITFDEK</sequence>
<dbReference type="InterPro" id="IPR001478">
    <property type="entry name" value="PDZ"/>
</dbReference>
<keyword evidence="7" id="KW-1185">Reference proteome</keyword>
<dbReference type="InterPro" id="IPR012854">
    <property type="entry name" value="Cu_amine_oxidase-like_N"/>
</dbReference>
<dbReference type="Pfam" id="PF13365">
    <property type="entry name" value="Trypsin_2"/>
    <property type="match status" value="1"/>
</dbReference>
<dbReference type="PANTHER" id="PTHR22939">
    <property type="entry name" value="SERINE PROTEASE FAMILY S1C HTRA-RELATED"/>
    <property type="match status" value="1"/>
</dbReference>